<accession>A0A9Q5HXY5</accession>
<keyword evidence="4" id="KW-1185">Reference proteome</keyword>
<keyword evidence="2" id="KW-1133">Transmembrane helix</keyword>
<evidence type="ECO:0000313" key="3">
    <source>
        <dbReference type="EMBL" id="OCB88073.1"/>
    </source>
</evidence>
<evidence type="ECO:0000313" key="4">
    <source>
        <dbReference type="Proteomes" id="UP000757232"/>
    </source>
</evidence>
<comment type="caution">
    <text evidence="3">The sequence shown here is derived from an EMBL/GenBank/DDBJ whole genome shotgun (WGS) entry which is preliminary data.</text>
</comment>
<feature type="region of interest" description="Disordered" evidence="1">
    <location>
        <begin position="301"/>
        <end position="340"/>
    </location>
</feature>
<protein>
    <submittedName>
        <fullName evidence="3">Uncharacterized protein</fullName>
    </submittedName>
</protein>
<feature type="compositionally biased region" description="Polar residues" evidence="1">
    <location>
        <begin position="251"/>
        <end position="261"/>
    </location>
</feature>
<proteinExistence type="predicted"/>
<dbReference type="EMBL" id="LNZH02000185">
    <property type="protein sequence ID" value="OCB88073.1"/>
    <property type="molecule type" value="Genomic_DNA"/>
</dbReference>
<name>A0A9Q5HXY5_SANBA</name>
<keyword evidence="2" id="KW-0472">Membrane</keyword>
<feature type="region of interest" description="Disordered" evidence="1">
    <location>
        <begin position="251"/>
        <end position="277"/>
    </location>
</feature>
<evidence type="ECO:0000256" key="1">
    <source>
        <dbReference type="SAM" id="MobiDB-lite"/>
    </source>
</evidence>
<dbReference type="OrthoDB" id="3270317at2759"/>
<keyword evidence="2" id="KW-0812">Transmembrane</keyword>
<reference evidence="3" key="1">
    <citation type="submission" date="2016-06" db="EMBL/GenBank/DDBJ databases">
        <title>Draft Genome sequence of the fungus Inonotus baumii.</title>
        <authorList>
            <person name="Zhu H."/>
            <person name="Lin W."/>
        </authorList>
    </citation>
    <scope>NUCLEOTIDE SEQUENCE</scope>
    <source>
        <strain evidence="3">821</strain>
    </source>
</reference>
<feature type="transmembrane region" description="Helical" evidence="2">
    <location>
        <begin position="22"/>
        <end position="47"/>
    </location>
</feature>
<sequence>MAPTSSSLGNAARSTLLSSSSIVIPIIVIASSAAGISSVLFFVILAVTSYRRVRAQRAAKSKNAIVPRLVITDTSMFPTSNVVVNGEADLDNVIASFKPIGADLHVPENEVAALDVCNIRTGDEEDEQLFPLPKISRTNCASKITERGRSPYYNGKNVEFDFNSACRLSNQPDFVEAEISSVCGSMETDEPVWWYDFRGQESLDSSSSLSEANKSLSSGSLYSTNSFYNTPAKPKLTTQLSDTRLTALEQIPNNNVGNGNSDHARNTGRIDPVDEVGNESQDTLYDADVLEYCWKLSEDASSMPQESSSPLRNELTDTKNAGRMAPSRSKRRSMRTRASTGAYDQKILENCWRLSDNTSLKSISDTNVIRPTRIRHESAARSVSEACISGPEFSQLQVHDSGYIVYPSKRRLLRRASVK</sequence>
<dbReference type="Proteomes" id="UP000757232">
    <property type="component" value="Unassembled WGS sequence"/>
</dbReference>
<gene>
    <name evidence="3" type="ORF">A7U60_g4860</name>
</gene>
<evidence type="ECO:0000256" key="2">
    <source>
        <dbReference type="SAM" id="Phobius"/>
    </source>
</evidence>
<dbReference type="AlphaFoldDB" id="A0A9Q5HXY5"/>
<feature type="compositionally biased region" description="Polar residues" evidence="1">
    <location>
        <begin position="301"/>
        <end position="311"/>
    </location>
</feature>
<organism evidence="3 4">
    <name type="scientific">Sanghuangporus baumii</name>
    <name type="common">Phellinus baumii</name>
    <dbReference type="NCBI Taxonomy" id="108892"/>
    <lineage>
        <taxon>Eukaryota</taxon>
        <taxon>Fungi</taxon>
        <taxon>Dikarya</taxon>
        <taxon>Basidiomycota</taxon>
        <taxon>Agaricomycotina</taxon>
        <taxon>Agaricomycetes</taxon>
        <taxon>Hymenochaetales</taxon>
        <taxon>Hymenochaetaceae</taxon>
        <taxon>Sanghuangporus</taxon>
    </lineage>
</organism>